<dbReference type="InterPro" id="IPR006311">
    <property type="entry name" value="TAT_signal"/>
</dbReference>
<feature type="compositionally biased region" description="Basic and acidic residues" evidence="1">
    <location>
        <begin position="1"/>
        <end position="17"/>
    </location>
</feature>
<dbReference type="EMBL" id="QGLF01000005">
    <property type="protein sequence ID" value="PWR19167.1"/>
    <property type="molecule type" value="Genomic_DNA"/>
</dbReference>
<feature type="region of interest" description="Disordered" evidence="1">
    <location>
        <begin position="1"/>
        <end position="24"/>
    </location>
</feature>
<proteinExistence type="predicted"/>
<evidence type="ECO:0000256" key="1">
    <source>
        <dbReference type="SAM" id="MobiDB-lite"/>
    </source>
</evidence>
<dbReference type="RefSeq" id="WP_109922851.1">
    <property type="nucleotide sequence ID" value="NZ_QGLF01000005.1"/>
</dbReference>
<dbReference type="PANTHER" id="PTHR35399:SF2">
    <property type="entry name" value="DUF839 DOMAIN-CONTAINING PROTEIN"/>
    <property type="match status" value="1"/>
</dbReference>
<name>A0A317DWQ7_9PROT</name>
<dbReference type="PROSITE" id="PS51318">
    <property type="entry name" value="TAT"/>
    <property type="match status" value="1"/>
</dbReference>
<gene>
    <name evidence="2" type="ORF">DKG75_19645</name>
</gene>
<evidence type="ECO:0000313" key="2">
    <source>
        <dbReference type="EMBL" id="PWR19167.1"/>
    </source>
</evidence>
<organism evidence="2 3">
    <name type="scientific">Zavarzinia compransoris</name>
    <dbReference type="NCBI Taxonomy" id="1264899"/>
    <lineage>
        <taxon>Bacteria</taxon>
        <taxon>Pseudomonadati</taxon>
        <taxon>Pseudomonadota</taxon>
        <taxon>Alphaproteobacteria</taxon>
        <taxon>Rhodospirillales</taxon>
        <taxon>Zavarziniaceae</taxon>
        <taxon>Zavarzinia</taxon>
    </lineage>
</organism>
<accession>A0A317DWQ7</accession>
<dbReference type="PANTHER" id="PTHR35399">
    <property type="entry name" value="SLR8030 PROTEIN"/>
    <property type="match status" value="1"/>
</dbReference>
<dbReference type="OrthoDB" id="9801383at2"/>
<comment type="caution">
    <text evidence="2">The sequence shown here is derived from an EMBL/GenBank/DDBJ whole genome shotgun (WGS) entry which is preliminary data.</text>
</comment>
<dbReference type="Pfam" id="PF05787">
    <property type="entry name" value="PhoX"/>
    <property type="match status" value="1"/>
</dbReference>
<dbReference type="Proteomes" id="UP000246077">
    <property type="component" value="Unassembled WGS sequence"/>
</dbReference>
<dbReference type="SUPFAM" id="SSF101898">
    <property type="entry name" value="NHL repeat"/>
    <property type="match status" value="1"/>
</dbReference>
<evidence type="ECO:0000313" key="3">
    <source>
        <dbReference type="Proteomes" id="UP000246077"/>
    </source>
</evidence>
<keyword evidence="3" id="KW-1185">Reference proteome</keyword>
<dbReference type="AlphaFoldDB" id="A0A317DWQ7"/>
<reference evidence="3" key="1">
    <citation type="submission" date="2018-05" db="EMBL/GenBank/DDBJ databases">
        <title>Zavarzinia sp. HR-AS.</title>
        <authorList>
            <person name="Lee Y."/>
            <person name="Jeon C.O."/>
        </authorList>
    </citation>
    <scope>NUCLEOTIDE SEQUENCE [LARGE SCALE GENOMIC DNA]</scope>
    <source>
        <strain evidence="3">DSM 1231</strain>
    </source>
</reference>
<sequence>MLSRDRVPADMIVRDSDDLPSNESTATPFAAVLEERLSRRGMLALGVAATALGVFGGIRAKDAQAAEGDKPAPKSTLTFAEVPHGQDENAHAPEGYETQVLIRWGDPVLPGAPAFDPLKQTAAAQAKQFGYNNDMIAWFPLPYGSTAADHGLLAINHEYTDPHVMFPGFADEKAAFKDTTEDQVEVELAAHGISVIEVKREGGKWQVVADSKYARRINLLDSPAVLSGPVAGHDKVKTSADATGTKVIGTINNCAGGWTPWGTYLSGEENFHQYFAGKTEAPIHNRYGIKGKPEYPAWGKHFARFNVEKEPNEPNRYGWVLEVDPYDADAVPKKRTALGHFKHENATTALTADGRLAVYSGDDERFEYVYRFITKGKVDLKDRKANADLLDEGTLYVARFGADGQVTWLPLVHGQGPLTAENGFNSQADVLLETRRAADLLKPTPMDRPEDVETNPVTGKVYIALTKNDRRTPDQVDAANQRFNNVYGHIIEMIPPTVDGKVDHGADSFAWDIFIRAGDPSNKASGAKFGAGTSKDGWFANPDNIAFDRQGRLWVLTDGFPDFDVADGLWACDTEGDARAQARHFFAVPQGAEMCGGAFNGDDTAIFLSVQHPGEDSMYDKPSTRWPDFKDGMPPRPAVVVVVKKDGGVIGS</sequence>
<dbReference type="InterPro" id="IPR008557">
    <property type="entry name" value="PhoX"/>
</dbReference>
<protein>
    <submittedName>
        <fullName evidence="2">dTDP-glucose 4,6-dehydratase</fullName>
    </submittedName>
</protein>